<dbReference type="PROSITE" id="PS51123">
    <property type="entry name" value="OMPA_2"/>
    <property type="match status" value="1"/>
</dbReference>
<feature type="region of interest" description="Disordered" evidence="2">
    <location>
        <begin position="1"/>
        <end position="206"/>
    </location>
</feature>
<keyword evidence="3" id="KW-0812">Transmembrane</keyword>
<organism evidence="5 6">
    <name type="scientific">Tritonibacter litoralis</name>
    <dbReference type="NCBI Taxonomy" id="2662264"/>
    <lineage>
        <taxon>Bacteria</taxon>
        <taxon>Pseudomonadati</taxon>
        <taxon>Pseudomonadota</taxon>
        <taxon>Alphaproteobacteria</taxon>
        <taxon>Rhodobacterales</taxon>
        <taxon>Paracoccaceae</taxon>
        <taxon>Tritonibacter</taxon>
    </lineage>
</organism>
<dbReference type="Gene3D" id="1.25.40.590">
    <property type="entry name" value="Type IV / VI secretion system, DotU"/>
    <property type="match status" value="1"/>
</dbReference>
<feature type="compositionally biased region" description="Low complexity" evidence="2">
    <location>
        <begin position="103"/>
        <end position="120"/>
    </location>
</feature>
<keyword evidence="6" id="KW-1185">Reference proteome</keyword>
<feature type="compositionally biased region" description="Polar residues" evidence="2">
    <location>
        <begin position="192"/>
        <end position="206"/>
    </location>
</feature>
<feature type="compositionally biased region" description="Pro residues" evidence="2">
    <location>
        <begin position="157"/>
        <end position="168"/>
    </location>
</feature>
<dbReference type="InterPro" id="IPR038522">
    <property type="entry name" value="T4/T6SS_DotU_sf"/>
</dbReference>
<dbReference type="InterPro" id="IPR036737">
    <property type="entry name" value="OmpA-like_sf"/>
</dbReference>
<evidence type="ECO:0000256" key="2">
    <source>
        <dbReference type="SAM" id="MobiDB-lite"/>
    </source>
</evidence>
<evidence type="ECO:0000256" key="3">
    <source>
        <dbReference type="SAM" id="Phobius"/>
    </source>
</evidence>
<dbReference type="Pfam" id="PF09850">
    <property type="entry name" value="DotU"/>
    <property type="match status" value="1"/>
</dbReference>
<evidence type="ECO:0000256" key="1">
    <source>
        <dbReference type="PROSITE-ProRule" id="PRU00473"/>
    </source>
</evidence>
<sequence>MTSDDDDRTVFGQRLPQPPQSASKGVAPQGGEQTIFGMPIPGSAPKQQPAPPAYPPQPAAPAPGYSQAHPPAHPYEVPQSRAAPAPHPQQTQGGYAPPPPHVPGGYQPPSQIAAQGQPAPYQQPAPQPPAPSGDREDTWFGGNMQQAPASQPRYQSPVPPSYPNPAPAYVPQGQGVPPQPGHPASPPGWGQSPEQTQGWSSYNEPQNLQFPDAQAAKQAAVQLAAATPKIAFADALRGSGLNIGHTSNPILAAATDLLVLLGRLRTGIVEMHAIPLRDHVVREIQSFVQKAQDHGIAPEDIETARYALAATADDFVQTIPGSDPGYWQQYSMAAELLNDRSAGIGFFARLEQVVGLSHQRKDVLELMLACLALGFEGKYRADPNGVVALTRIRNELYQRFRSVEPRPGQDLSVHWTPIVLGGRRNSASVPMWIVASVAAAMVVALFATLSGILSSDAQASQNTLLTLTNPNEQIALETKANFVASAPYEAATPAQLDRVRGLLDAAISDGLVQVETKGDFIAIRVGAQLRFKSGSADLSSDFTSLAQSLGIVLEAEQGAIVVEGHSDNIPLSGRGRYRTNEELSQARAETVLGILAGTLSDPNRLSALGVGPNDPLDTANTPEARARNRRVEILIEREE</sequence>
<reference evidence="5 6" key="1">
    <citation type="submission" date="2019-10" db="EMBL/GenBank/DDBJ databases">
        <title>Epibacterium sp. nov., isolated from seawater.</title>
        <authorList>
            <person name="Zhang X."/>
            <person name="Li N."/>
        </authorList>
    </citation>
    <scope>NUCLEOTIDE SEQUENCE [LARGE SCALE GENOMIC DNA]</scope>
    <source>
        <strain evidence="5 6">SM1979</strain>
    </source>
</reference>
<dbReference type="Pfam" id="PF00691">
    <property type="entry name" value="OmpA"/>
    <property type="match status" value="1"/>
</dbReference>
<accession>A0A843YGJ2</accession>
<keyword evidence="1 3" id="KW-0472">Membrane</keyword>
<proteinExistence type="predicted"/>
<dbReference type="RefSeq" id="WP_153217786.1">
    <property type="nucleotide sequence ID" value="NZ_WIBF01000019.1"/>
</dbReference>
<dbReference type="NCBIfam" id="NF038228">
    <property type="entry name" value="IcmH_DotU_IVB"/>
    <property type="match status" value="1"/>
</dbReference>
<feature type="domain" description="OmpA-like" evidence="4">
    <location>
        <begin position="518"/>
        <end position="639"/>
    </location>
</feature>
<name>A0A843YGJ2_9RHOB</name>
<gene>
    <name evidence="5" type="ORF">GFB49_19475</name>
</gene>
<feature type="compositionally biased region" description="Pro residues" evidence="2">
    <location>
        <begin position="121"/>
        <end position="131"/>
    </location>
</feature>
<dbReference type="GO" id="GO:0016020">
    <property type="term" value="C:membrane"/>
    <property type="evidence" value="ECO:0007669"/>
    <property type="project" value="UniProtKB-UniRule"/>
</dbReference>
<dbReference type="InterPro" id="IPR017732">
    <property type="entry name" value="T4/T6SS_DotU"/>
</dbReference>
<dbReference type="PANTHER" id="PTHR38033">
    <property type="entry name" value="MEMBRANE PROTEIN-RELATED"/>
    <property type="match status" value="1"/>
</dbReference>
<feature type="compositionally biased region" description="Polar residues" evidence="2">
    <location>
        <begin position="143"/>
        <end position="154"/>
    </location>
</feature>
<dbReference type="PANTHER" id="PTHR38033:SF1">
    <property type="entry name" value="DOTU FAMILY TYPE IV_VI SECRETION SYSTEM PROTEIN"/>
    <property type="match status" value="1"/>
</dbReference>
<dbReference type="CDD" id="cd07185">
    <property type="entry name" value="OmpA_C-like"/>
    <property type="match status" value="1"/>
</dbReference>
<dbReference type="NCBIfam" id="TIGR03349">
    <property type="entry name" value="IV_VI_DotU"/>
    <property type="match status" value="1"/>
</dbReference>
<protein>
    <submittedName>
        <fullName evidence="5">OmpA family protein</fullName>
    </submittedName>
</protein>
<evidence type="ECO:0000313" key="6">
    <source>
        <dbReference type="Proteomes" id="UP000444174"/>
    </source>
</evidence>
<comment type="caution">
    <text evidence="5">The sequence shown here is derived from an EMBL/GenBank/DDBJ whole genome shotgun (WGS) entry which is preliminary data.</text>
</comment>
<feature type="compositionally biased region" description="Pro residues" evidence="2">
    <location>
        <begin position="48"/>
        <end position="61"/>
    </location>
</feature>
<dbReference type="InterPro" id="IPR006665">
    <property type="entry name" value="OmpA-like"/>
</dbReference>
<dbReference type="Gene3D" id="3.30.1330.60">
    <property type="entry name" value="OmpA-like domain"/>
    <property type="match status" value="1"/>
</dbReference>
<dbReference type="SUPFAM" id="SSF103088">
    <property type="entry name" value="OmpA-like"/>
    <property type="match status" value="1"/>
</dbReference>
<feature type="transmembrane region" description="Helical" evidence="3">
    <location>
        <begin position="431"/>
        <end position="453"/>
    </location>
</feature>
<keyword evidence="3" id="KW-1133">Transmembrane helix</keyword>
<dbReference type="AlphaFoldDB" id="A0A843YGJ2"/>
<evidence type="ECO:0000259" key="4">
    <source>
        <dbReference type="PROSITE" id="PS51123"/>
    </source>
</evidence>
<dbReference type="EMBL" id="WIBF01000019">
    <property type="protein sequence ID" value="MQQ10640.1"/>
    <property type="molecule type" value="Genomic_DNA"/>
</dbReference>
<dbReference type="Proteomes" id="UP000444174">
    <property type="component" value="Unassembled WGS sequence"/>
</dbReference>
<evidence type="ECO:0000313" key="5">
    <source>
        <dbReference type="EMBL" id="MQQ10640.1"/>
    </source>
</evidence>
<feature type="compositionally biased region" description="Pro residues" evidence="2">
    <location>
        <begin position="177"/>
        <end position="186"/>
    </location>
</feature>